<gene>
    <name evidence="7" type="ORF">FHQ18_02980</name>
</gene>
<dbReference type="SUPFAM" id="SSF109998">
    <property type="entry name" value="Triger factor/SurA peptide-binding domain-like"/>
    <property type="match status" value="1"/>
</dbReference>
<dbReference type="Proteomes" id="UP000322876">
    <property type="component" value="Unassembled WGS sequence"/>
</dbReference>
<dbReference type="InterPro" id="IPR000297">
    <property type="entry name" value="PPIase_PpiC"/>
</dbReference>
<dbReference type="Gene3D" id="1.10.4030.10">
    <property type="entry name" value="Porin chaperone SurA, peptide-binding domain"/>
    <property type="match status" value="1"/>
</dbReference>
<dbReference type="Gene3D" id="3.10.50.40">
    <property type="match status" value="1"/>
</dbReference>
<evidence type="ECO:0000256" key="2">
    <source>
        <dbReference type="ARBA" id="ARBA00013194"/>
    </source>
</evidence>
<dbReference type="EC" id="5.2.1.8" evidence="2"/>
<accession>A0A5A8F4G1</accession>
<keyword evidence="4" id="KW-0697">Rotamase</keyword>
<comment type="caution">
    <text evidence="7">The sequence shown here is derived from an EMBL/GenBank/DDBJ whole genome shotgun (WGS) entry which is preliminary data.</text>
</comment>
<evidence type="ECO:0000259" key="6">
    <source>
        <dbReference type="Pfam" id="PF13145"/>
    </source>
</evidence>
<organism evidence="7 8">
    <name type="scientific">Deferribacter autotrophicus</name>
    <dbReference type="NCBI Taxonomy" id="500465"/>
    <lineage>
        <taxon>Bacteria</taxon>
        <taxon>Pseudomonadati</taxon>
        <taxon>Deferribacterota</taxon>
        <taxon>Deferribacteres</taxon>
        <taxon>Deferribacterales</taxon>
        <taxon>Deferribacteraceae</taxon>
        <taxon>Deferribacter</taxon>
    </lineage>
</organism>
<protein>
    <recommendedName>
        <fullName evidence="2">peptidylprolyl isomerase</fullName>
        <ecNumber evidence="2">5.2.1.8</ecNumber>
    </recommendedName>
</protein>
<dbReference type="RefSeq" id="WP_149265686.1">
    <property type="nucleotide sequence ID" value="NZ_VFJB01000003.1"/>
</dbReference>
<comment type="catalytic activity">
    <reaction evidence="1">
        <text>[protein]-peptidylproline (omega=180) = [protein]-peptidylproline (omega=0)</text>
        <dbReference type="Rhea" id="RHEA:16237"/>
        <dbReference type="Rhea" id="RHEA-COMP:10747"/>
        <dbReference type="Rhea" id="RHEA-COMP:10748"/>
        <dbReference type="ChEBI" id="CHEBI:83833"/>
        <dbReference type="ChEBI" id="CHEBI:83834"/>
        <dbReference type="EC" id="5.2.1.8"/>
    </reaction>
</comment>
<dbReference type="AlphaFoldDB" id="A0A5A8F4G1"/>
<dbReference type="OrthoDB" id="9781734at2"/>
<dbReference type="InterPro" id="IPR050245">
    <property type="entry name" value="PrsA_foldase"/>
</dbReference>
<dbReference type="Pfam" id="PF13145">
    <property type="entry name" value="Rotamase_2"/>
    <property type="match status" value="1"/>
</dbReference>
<evidence type="ECO:0000256" key="3">
    <source>
        <dbReference type="ARBA" id="ARBA00022729"/>
    </source>
</evidence>
<proteinExistence type="predicted"/>
<evidence type="ECO:0000256" key="5">
    <source>
        <dbReference type="ARBA" id="ARBA00023235"/>
    </source>
</evidence>
<reference evidence="7 8" key="1">
    <citation type="submission" date="2019-06" db="EMBL/GenBank/DDBJ databases">
        <title>Genomic insights into carbon and energy metabolism of Deferribacter autotrophicus revealed new metabolic traits in the phylum Deferribacteres.</title>
        <authorList>
            <person name="Slobodkin A.I."/>
            <person name="Slobodkina G.B."/>
            <person name="Allioux M."/>
            <person name="Alain K."/>
            <person name="Jebbar M."/>
            <person name="Shadrin V."/>
            <person name="Kublanov I.V."/>
            <person name="Toshchakov S.V."/>
            <person name="Bonch-Osmolovskaya E.A."/>
        </authorList>
    </citation>
    <scope>NUCLEOTIDE SEQUENCE [LARGE SCALE GENOMIC DNA]</scope>
    <source>
        <strain evidence="7 8">SL50</strain>
    </source>
</reference>
<dbReference type="PANTHER" id="PTHR47245:SF1">
    <property type="entry name" value="FOLDASE PROTEIN PRSA"/>
    <property type="match status" value="1"/>
</dbReference>
<name>A0A5A8F4G1_9BACT</name>
<keyword evidence="3" id="KW-0732">Signal</keyword>
<feature type="domain" description="PpiC" evidence="6">
    <location>
        <begin position="152"/>
        <end position="279"/>
    </location>
</feature>
<dbReference type="PANTHER" id="PTHR47245">
    <property type="entry name" value="PEPTIDYLPROLYL ISOMERASE"/>
    <property type="match status" value="1"/>
</dbReference>
<evidence type="ECO:0000256" key="4">
    <source>
        <dbReference type="ARBA" id="ARBA00023110"/>
    </source>
</evidence>
<dbReference type="EMBL" id="VFJB01000003">
    <property type="protein sequence ID" value="KAA0258926.1"/>
    <property type="molecule type" value="Genomic_DNA"/>
</dbReference>
<keyword evidence="5" id="KW-0413">Isomerase</keyword>
<dbReference type="GO" id="GO:0003755">
    <property type="term" value="F:peptidyl-prolyl cis-trans isomerase activity"/>
    <property type="evidence" value="ECO:0007669"/>
    <property type="project" value="UniProtKB-KW"/>
</dbReference>
<dbReference type="InterPro" id="IPR046357">
    <property type="entry name" value="PPIase_dom_sf"/>
</dbReference>
<sequence length="317" mass="37156">MKYILSCVKILVFITVLVHSNLLFAQEKIIAIVNGEKIHFFEVKTFLNKVIPIGKFHVQSLNKKEFWDEAIESAVNARTIVLYLKKNKPKLYEKVDNKAKEIVDVIKKRFKSNEDYIKALNENGISENILIDTYRDLNVKEIIKEEIFKEKISDDILKNYYDNNLGMFSTGSFYIVKNCLIEADARELNPKQMEEKKKEAEKIASLIKAGDKNIWSKCDKGKYPEEDRVYKFSKNYPVDKIFSLKVGDVGGPYKNIYGYLIVKVIDEKPSEVVPYKEIKSEIERLMKQRRFKDYYKEILKRAKDEATIKIFDNNNSR</sequence>
<evidence type="ECO:0000256" key="1">
    <source>
        <dbReference type="ARBA" id="ARBA00000971"/>
    </source>
</evidence>
<evidence type="ECO:0000313" key="7">
    <source>
        <dbReference type="EMBL" id="KAA0258926.1"/>
    </source>
</evidence>
<dbReference type="InterPro" id="IPR027304">
    <property type="entry name" value="Trigger_fact/SurA_dom_sf"/>
</dbReference>
<keyword evidence="8" id="KW-1185">Reference proteome</keyword>
<evidence type="ECO:0000313" key="8">
    <source>
        <dbReference type="Proteomes" id="UP000322876"/>
    </source>
</evidence>